<evidence type="ECO:0000313" key="2">
    <source>
        <dbReference type="Proteomes" id="UP000250078"/>
    </source>
</evidence>
<evidence type="ECO:0000313" key="1">
    <source>
        <dbReference type="EMBL" id="OCK88137.1"/>
    </source>
</evidence>
<name>A0ACC8EPI2_9PEZI</name>
<reference evidence="1 2" key="1">
    <citation type="journal article" date="2016" name="Nat. Commun.">
        <title>Ectomycorrhizal ecology is imprinted in the genome of the dominant symbiotic fungus Cenococcum geophilum.</title>
        <authorList>
            <consortium name="DOE Joint Genome Institute"/>
            <person name="Peter M."/>
            <person name="Kohler A."/>
            <person name="Ohm R.A."/>
            <person name="Kuo A."/>
            <person name="Krutzmann J."/>
            <person name="Morin E."/>
            <person name="Arend M."/>
            <person name="Barry K.W."/>
            <person name="Binder M."/>
            <person name="Choi C."/>
            <person name="Clum A."/>
            <person name="Copeland A."/>
            <person name="Grisel N."/>
            <person name="Haridas S."/>
            <person name="Kipfer T."/>
            <person name="LaButti K."/>
            <person name="Lindquist E."/>
            <person name="Lipzen A."/>
            <person name="Maire R."/>
            <person name="Meier B."/>
            <person name="Mihaltcheva S."/>
            <person name="Molinier V."/>
            <person name="Murat C."/>
            <person name="Poggeler S."/>
            <person name="Quandt C.A."/>
            <person name="Sperisen C."/>
            <person name="Tritt A."/>
            <person name="Tisserant E."/>
            <person name="Crous P.W."/>
            <person name="Henrissat B."/>
            <person name="Nehls U."/>
            <person name="Egli S."/>
            <person name="Spatafora J.W."/>
            <person name="Grigoriev I.V."/>
            <person name="Martin F.M."/>
        </authorList>
    </citation>
    <scope>NUCLEOTIDE SEQUENCE [LARGE SCALE GENOMIC DNA]</scope>
    <source>
        <strain evidence="1 2">1.58</strain>
    </source>
</reference>
<dbReference type="Proteomes" id="UP000250078">
    <property type="component" value="Unassembled WGS sequence"/>
</dbReference>
<sequence>MSDSEESMSLPSDDKIEQTLRDTVANLFASGKSEEITVKRVRTIAEEKLGLPQDFLKSQDWKARSNTIIHDEVDQHYAEDAPSSPVKKPISRKKDVPKASSTKPKPAPKKTKQAVEGPRGVKRRSPGPQVKPKKRRKVVISSDEESDQVESDVSPPDELPSEPESEPKNVRRRTKAKVVEDDTDEEIDDGIQTNRPEAKPKHESDEDEVKTAPKSQKSQASPDIKGDISESELSSLIDEPPPKKKRQKKSPSNKPTRAEKSAKPAKAKPSKSKDLKDLDPQEAEIKRLQGWLVKCGIRKLWHKELAPYDTSRAKISHLKDMLKDVGMDGRYSVERASKIKEQRELAAELDAVQEGAKRWGQVDSNEEGRKPRRLARGFKDLALIRGDDDGEEDSD</sequence>
<dbReference type="EMBL" id="KV748248">
    <property type="protein sequence ID" value="OCK88137.1"/>
    <property type="molecule type" value="Genomic_DNA"/>
</dbReference>
<protein>
    <submittedName>
        <fullName evidence="1">Uncharacterized protein</fullName>
    </submittedName>
</protein>
<organism evidence="1 2">
    <name type="scientific">Cenococcum geophilum 1.58</name>
    <dbReference type="NCBI Taxonomy" id="794803"/>
    <lineage>
        <taxon>Eukaryota</taxon>
        <taxon>Fungi</taxon>
        <taxon>Dikarya</taxon>
        <taxon>Ascomycota</taxon>
        <taxon>Pezizomycotina</taxon>
        <taxon>Dothideomycetes</taxon>
        <taxon>Pleosporomycetidae</taxon>
        <taxon>Gloniales</taxon>
        <taxon>Gloniaceae</taxon>
        <taxon>Cenococcum</taxon>
    </lineage>
</organism>
<gene>
    <name evidence="1" type="ORF">K441DRAFT_669553</name>
</gene>
<proteinExistence type="predicted"/>
<keyword evidence="2" id="KW-1185">Reference proteome</keyword>
<accession>A0ACC8EPI2</accession>